<sequence>MKPFYEPNTKQIICCEASAQNGKDISSLTFDLSMAPDSTVTVHFAENGVGATAPLNAQGAVISNVAGAASNAAAAAIKLAP</sequence>
<gene>
    <name evidence="1" type="ORF">BG61_16625</name>
</gene>
<dbReference type="Proteomes" id="UP000027466">
    <property type="component" value="Unassembled WGS sequence"/>
</dbReference>
<name>A0A069PLU3_9BURK</name>
<evidence type="ECO:0000313" key="1">
    <source>
        <dbReference type="EMBL" id="KDR41580.1"/>
    </source>
</evidence>
<protein>
    <submittedName>
        <fullName evidence="1">Uncharacterized protein</fullName>
    </submittedName>
</protein>
<dbReference type="RefSeq" id="WP_035941761.1">
    <property type="nucleotide sequence ID" value="NZ_CADFFX010000001.1"/>
</dbReference>
<reference evidence="1 2" key="1">
    <citation type="submission" date="2014-03" db="EMBL/GenBank/DDBJ databases">
        <title>Draft Genome Sequences of Four Burkholderia Strains.</title>
        <authorList>
            <person name="Liu X.Y."/>
            <person name="Li C.X."/>
            <person name="Xu J.H."/>
        </authorList>
    </citation>
    <scope>NUCLEOTIDE SEQUENCE [LARGE SCALE GENOMIC DNA]</scope>
    <source>
        <strain evidence="1 2">DSM 50014</strain>
    </source>
</reference>
<proteinExistence type="predicted"/>
<evidence type="ECO:0000313" key="2">
    <source>
        <dbReference type="Proteomes" id="UP000027466"/>
    </source>
</evidence>
<dbReference type="AlphaFoldDB" id="A0A069PLU3"/>
<keyword evidence="2" id="KW-1185">Reference proteome</keyword>
<accession>A0A069PLU3</accession>
<comment type="caution">
    <text evidence="1">The sequence shown here is derived from an EMBL/GenBank/DDBJ whole genome shotgun (WGS) entry which is preliminary data.</text>
</comment>
<dbReference type="EMBL" id="JFHC01000026">
    <property type="protein sequence ID" value="KDR41580.1"/>
    <property type="molecule type" value="Genomic_DNA"/>
</dbReference>
<organism evidence="1 2">
    <name type="scientific">Caballeronia glathei</name>
    <dbReference type="NCBI Taxonomy" id="60547"/>
    <lineage>
        <taxon>Bacteria</taxon>
        <taxon>Pseudomonadati</taxon>
        <taxon>Pseudomonadota</taxon>
        <taxon>Betaproteobacteria</taxon>
        <taxon>Burkholderiales</taxon>
        <taxon>Burkholderiaceae</taxon>
        <taxon>Caballeronia</taxon>
    </lineage>
</organism>